<accession>A0A8R7NXT1</accession>
<proteinExistence type="predicted"/>
<feature type="compositionally biased region" description="Polar residues" evidence="1">
    <location>
        <begin position="32"/>
        <end position="41"/>
    </location>
</feature>
<feature type="region of interest" description="Disordered" evidence="1">
    <location>
        <begin position="21"/>
        <end position="41"/>
    </location>
</feature>
<reference evidence="2" key="2">
    <citation type="submission" date="2018-03" db="EMBL/GenBank/DDBJ databases">
        <title>The Triticum urartu genome reveals the dynamic nature of wheat genome evolution.</title>
        <authorList>
            <person name="Ling H."/>
            <person name="Ma B."/>
            <person name="Shi X."/>
            <person name="Liu H."/>
            <person name="Dong L."/>
            <person name="Sun H."/>
            <person name="Cao Y."/>
            <person name="Gao Q."/>
            <person name="Zheng S."/>
            <person name="Li Y."/>
            <person name="Yu Y."/>
            <person name="Du H."/>
            <person name="Qi M."/>
            <person name="Li Y."/>
            <person name="Yu H."/>
            <person name="Cui Y."/>
            <person name="Wang N."/>
            <person name="Chen C."/>
            <person name="Wu H."/>
            <person name="Zhao Y."/>
            <person name="Zhang J."/>
            <person name="Li Y."/>
            <person name="Zhou W."/>
            <person name="Zhang B."/>
            <person name="Hu W."/>
            <person name="Eijk M."/>
            <person name="Tang J."/>
            <person name="Witsenboer H."/>
            <person name="Zhao S."/>
            <person name="Li Z."/>
            <person name="Zhang A."/>
            <person name="Wang D."/>
            <person name="Liang C."/>
        </authorList>
    </citation>
    <scope>NUCLEOTIDE SEQUENCE [LARGE SCALE GENOMIC DNA]</scope>
    <source>
        <strain evidence="2">cv. G1812</strain>
    </source>
</reference>
<reference evidence="3" key="1">
    <citation type="journal article" date="2013" name="Nature">
        <title>Draft genome of the wheat A-genome progenitor Triticum urartu.</title>
        <authorList>
            <person name="Ling H.Q."/>
            <person name="Zhao S."/>
            <person name="Liu D."/>
            <person name="Wang J."/>
            <person name="Sun H."/>
            <person name="Zhang C."/>
            <person name="Fan H."/>
            <person name="Li D."/>
            <person name="Dong L."/>
            <person name="Tao Y."/>
            <person name="Gao C."/>
            <person name="Wu H."/>
            <person name="Li Y."/>
            <person name="Cui Y."/>
            <person name="Guo X."/>
            <person name="Zheng S."/>
            <person name="Wang B."/>
            <person name="Yu K."/>
            <person name="Liang Q."/>
            <person name="Yang W."/>
            <person name="Lou X."/>
            <person name="Chen J."/>
            <person name="Feng M."/>
            <person name="Jian J."/>
            <person name="Zhang X."/>
            <person name="Luo G."/>
            <person name="Jiang Y."/>
            <person name="Liu J."/>
            <person name="Wang Z."/>
            <person name="Sha Y."/>
            <person name="Zhang B."/>
            <person name="Wu H."/>
            <person name="Tang D."/>
            <person name="Shen Q."/>
            <person name="Xue P."/>
            <person name="Zou S."/>
            <person name="Wang X."/>
            <person name="Liu X."/>
            <person name="Wang F."/>
            <person name="Yang Y."/>
            <person name="An X."/>
            <person name="Dong Z."/>
            <person name="Zhang K."/>
            <person name="Zhang X."/>
            <person name="Luo M.C."/>
            <person name="Dvorak J."/>
            <person name="Tong Y."/>
            <person name="Wang J."/>
            <person name="Yang H."/>
            <person name="Li Z."/>
            <person name="Wang D."/>
            <person name="Zhang A."/>
            <person name="Wang J."/>
        </authorList>
    </citation>
    <scope>NUCLEOTIDE SEQUENCE</scope>
    <source>
        <strain evidence="3">cv. G1812</strain>
    </source>
</reference>
<evidence type="ECO:0000313" key="3">
    <source>
        <dbReference type="Proteomes" id="UP000015106"/>
    </source>
</evidence>
<keyword evidence="3" id="KW-1185">Reference proteome</keyword>
<name>A0A8R7NXT1_TRIUA</name>
<protein>
    <submittedName>
        <fullName evidence="2">Uncharacterized protein</fullName>
    </submittedName>
</protein>
<dbReference type="Gramene" id="TuG1812G0100000531.01.T01">
    <property type="protein sequence ID" value="TuG1812G0100000531.01.T01.cds359097"/>
    <property type="gene ID" value="TuG1812G0100000531.01"/>
</dbReference>
<evidence type="ECO:0000256" key="1">
    <source>
        <dbReference type="SAM" id="MobiDB-lite"/>
    </source>
</evidence>
<gene>
    <name evidence="2" type="primary">LOC125544002</name>
</gene>
<reference evidence="2" key="3">
    <citation type="submission" date="2022-06" db="UniProtKB">
        <authorList>
            <consortium name="EnsemblPlants"/>
        </authorList>
    </citation>
    <scope>IDENTIFICATION</scope>
</reference>
<dbReference type="EnsemblPlants" id="TuG1812G0100000531.01.T01">
    <property type="protein sequence ID" value="TuG1812G0100000531.01.T01.cds359097"/>
    <property type="gene ID" value="TuG1812G0100000531.01"/>
</dbReference>
<organism evidence="2 3">
    <name type="scientific">Triticum urartu</name>
    <name type="common">Red wild einkorn</name>
    <name type="synonym">Crithodium urartu</name>
    <dbReference type="NCBI Taxonomy" id="4572"/>
    <lineage>
        <taxon>Eukaryota</taxon>
        <taxon>Viridiplantae</taxon>
        <taxon>Streptophyta</taxon>
        <taxon>Embryophyta</taxon>
        <taxon>Tracheophyta</taxon>
        <taxon>Spermatophyta</taxon>
        <taxon>Magnoliopsida</taxon>
        <taxon>Liliopsida</taxon>
        <taxon>Poales</taxon>
        <taxon>Poaceae</taxon>
        <taxon>BOP clade</taxon>
        <taxon>Pooideae</taxon>
        <taxon>Triticodae</taxon>
        <taxon>Triticeae</taxon>
        <taxon>Triticinae</taxon>
        <taxon>Triticum</taxon>
    </lineage>
</organism>
<evidence type="ECO:0000313" key="2">
    <source>
        <dbReference type="EnsemblPlants" id="TuG1812G0100000531.01.T01.cds359097"/>
    </source>
</evidence>
<sequence length="41" mass="4403">MRVTWSGNRVSSLRVVAPLPAIASRPEKKPVRSTNGASLVN</sequence>
<dbReference type="AlphaFoldDB" id="A0A8R7NXT1"/>
<dbReference type="Proteomes" id="UP000015106">
    <property type="component" value="Chromosome 1"/>
</dbReference>